<reference evidence="2" key="1">
    <citation type="journal article" date="2023" name="Mol. Biol. Evol.">
        <title>Third-Generation Sequencing Reveals the Adaptive Role of the Epigenome in Three Deep-Sea Polychaetes.</title>
        <authorList>
            <person name="Perez M."/>
            <person name="Aroh O."/>
            <person name="Sun Y."/>
            <person name="Lan Y."/>
            <person name="Juniper S.K."/>
            <person name="Young C.R."/>
            <person name="Angers B."/>
            <person name="Qian P.Y."/>
        </authorList>
    </citation>
    <scope>NUCLEOTIDE SEQUENCE</scope>
    <source>
        <strain evidence="2">R07B-5</strain>
    </source>
</reference>
<feature type="domain" description="F-box" evidence="1">
    <location>
        <begin position="1"/>
        <end position="41"/>
    </location>
</feature>
<proteinExistence type="predicted"/>
<dbReference type="Proteomes" id="UP001209878">
    <property type="component" value="Unassembled WGS sequence"/>
</dbReference>
<dbReference type="EMBL" id="JAODUO010002105">
    <property type="protein sequence ID" value="KAK2155134.1"/>
    <property type="molecule type" value="Genomic_DNA"/>
</dbReference>
<name>A0AAD9JL02_RIDPI</name>
<evidence type="ECO:0000313" key="3">
    <source>
        <dbReference type="Proteomes" id="UP001209878"/>
    </source>
</evidence>
<comment type="caution">
    <text evidence="2">The sequence shown here is derived from an EMBL/GenBank/DDBJ whole genome shotgun (WGS) entry which is preliminary data.</text>
</comment>
<dbReference type="PROSITE" id="PS50181">
    <property type="entry name" value="FBOX"/>
    <property type="match status" value="1"/>
</dbReference>
<dbReference type="InterPro" id="IPR001810">
    <property type="entry name" value="F-box_dom"/>
</dbReference>
<dbReference type="AlphaFoldDB" id="A0AAD9JL02"/>
<evidence type="ECO:0000259" key="1">
    <source>
        <dbReference type="PROSITE" id="PS50181"/>
    </source>
</evidence>
<organism evidence="2 3">
    <name type="scientific">Ridgeia piscesae</name>
    <name type="common">Tubeworm</name>
    <dbReference type="NCBI Taxonomy" id="27915"/>
    <lineage>
        <taxon>Eukaryota</taxon>
        <taxon>Metazoa</taxon>
        <taxon>Spiralia</taxon>
        <taxon>Lophotrochozoa</taxon>
        <taxon>Annelida</taxon>
        <taxon>Polychaeta</taxon>
        <taxon>Sedentaria</taxon>
        <taxon>Canalipalpata</taxon>
        <taxon>Sabellida</taxon>
        <taxon>Siboglinidae</taxon>
        <taxon>Ridgeia</taxon>
    </lineage>
</organism>
<evidence type="ECO:0000313" key="2">
    <source>
        <dbReference type="EMBL" id="KAK2155134.1"/>
    </source>
</evidence>
<dbReference type="InterPro" id="IPR036047">
    <property type="entry name" value="F-box-like_dom_sf"/>
</dbReference>
<dbReference type="Gene3D" id="1.20.1280.50">
    <property type="match status" value="1"/>
</dbReference>
<sequence>MSRPILLRIINYLELEDTAQLSQVSHLFNELCESDELWESIYHKHSPMPVTHDLVTLAQAIGWKKLFFTNKLQIQVQIRRHRQRTGHDWTPVVLDDSDWSSDMQLNSDYDLA</sequence>
<protein>
    <recommendedName>
        <fullName evidence="1">F-box domain-containing protein</fullName>
    </recommendedName>
</protein>
<dbReference type="Pfam" id="PF12937">
    <property type="entry name" value="F-box-like"/>
    <property type="match status" value="1"/>
</dbReference>
<dbReference type="SUPFAM" id="SSF81383">
    <property type="entry name" value="F-box domain"/>
    <property type="match status" value="1"/>
</dbReference>
<gene>
    <name evidence="2" type="ORF">NP493_2106g00002</name>
</gene>
<keyword evidence="3" id="KW-1185">Reference proteome</keyword>
<accession>A0AAD9JL02</accession>